<evidence type="ECO:0000256" key="3">
    <source>
        <dbReference type="ARBA" id="ARBA00022737"/>
    </source>
</evidence>
<protein>
    <submittedName>
        <fullName evidence="7">Partitioning defective 3 protein B</fullName>
    </submittedName>
</protein>
<reference evidence="7" key="1">
    <citation type="journal article" date="2013" name="Nature">
        <title>The genomes of four tapeworm species reveal adaptations to parasitism.</title>
        <authorList>
            <person name="Tsai I.J."/>
            <person name="Zarowiecki M."/>
            <person name="Holroyd N."/>
            <person name="Garciarrubio A."/>
            <person name="Sanchez-Flores A."/>
            <person name="Brooks K.L."/>
            <person name="Tracey A."/>
            <person name="Bobes R.J."/>
            <person name="Fragoso G."/>
            <person name="Sciutto E."/>
            <person name="Aslett M."/>
            <person name="Beasley H."/>
            <person name="Bennett H.M."/>
            <person name="Cai J."/>
            <person name="Camicia F."/>
            <person name="Clark R."/>
            <person name="Cucher M."/>
            <person name="De Silva N."/>
            <person name="Day T.A."/>
            <person name="Deplazes P."/>
            <person name="Estrada K."/>
            <person name="Fernandez C."/>
            <person name="Holland P.W."/>
            <person name="Hou J."/>
            <person name="Hu S."/>
            <person name="Huckvale T."/>
            <person name="Hung S.S."/>
            <person name="Kamenetzky L."/>
            <person name="Keane J.A."/>
            <person name="Kiss F."/>
            <person name="Koziol U."/>
            <person name="Lambert O."/>
            <person name="Liu K."/>
            <person name="Luo X."/>
            <person name="Luo Y."/>
            <person name="Macchiaroli N."/>
            <person name="Nichol S."/>
            <person name="Paps J."/>
            <person name="Parkinson J."/>
            <person name="Pouchkina-Stantcheva N."/>
            <person name="Riddiford N."/>
            <person name="Rosenzvit M."/>
            <person name="Salinas G."/>
            <person name="Wasmuth J.D."/>
            <person name="Zamanian M."/>
            <person name="Zheng Y."/>
            <person name="Cai X."/>
            <person name="Soberon X."/>
            <person name="Olson P.D."/>
            <person name="Laclette J.P."/>
            <person name="Brehm K."/>
            <person name="Berriman M."/>
            <person name="Garciarrubio A."/>
            <person name="Bobes R.J."/>
            <person name="Fragoso G."/>
            <person name="Sanchez-Flores A."/>
            <person name="Estrada K."/>
            <person name="Cevallos M.A."/>
            <person name="Morett E."/>
            <person name="Gonzalez V."/>
            <person name="Portillo T."/>
            <person name="Ochoa-Leyva A."/>
            <person name="Jose M.V."/>
            <person name="Sciutto E."/>
            <person name="Landa A."/>
            <person name="Jimenez L."/>
            <person name="Valdes V."/>
            <person name="Carrero J.C."/>
            <person name="Larralde C."/>
            <person name="Morales-Montor J."/>
            <person name="Limon-Lason J."/>
            <person name="Soberon X."/>
            <person name="Laclette J.P."/>
        </authorList>
    </citation>
    <scope>NUCLEOTIDE SEQUENCE [LARGE SCALE GENOMIC DNA]</scope>
</reference>
<feature type="compositionally biased region" description="Pro residues" evidence="5">
    <location>
        <begin position="649"/>
        <end position="664"/>
    </location>
</feature>
<dbReference type="CDD" id="cd00136">
    <property type="entry name" value="PDZ_canonical"/>
    <property type="match status" value="1"/>
</dbReference>
<dbReference type="Gene3D" id="3.10.20.90">
    <property type="entry name" value="Phosphatidylinositol 3-kinase Catalytic Subunit, Chain A, domain 1"/>
    <property type="match status" value="1"/>
</dbReference>
<dbReference type="GO" id="GO:0045197">
    <property type="term" value="P:establishment or maintenance of epithelial cell apical/basal polarity"/>
    <property type="evidence" value="ECO:0007669"/>
    <property type="project" value="TreeGrafter"/>
</dbReference>
<keyword evidence="3" id="KW-0677">Repeat</keyword>
<dbReference type="InterPro" id="IPR001478">
    <property type="entry name" value="PDZ"/>
</dbReference>
<dbReference type="InterPro" id="IPR041489">
    <property type="entry name" value="PDZ_6"/>
</dbReference>
<dbReference type="GO" id="GO:0016324">
    <property type="term" value="C:apical plasma membrane"/>
    <property type="evidence" value="ECO:0007669"/>
    <property type="project" value="TreeGrafter"/>
</dbReference>
<dbReference type="PANTHER" id="PTHR16484">
    <property type="entry name" value="PARTITIONING DEFECTIVE 3 RELATED"/>
    <property type="match status" value="1"/>
</dbReference>
<feature type="compositionally biased region" description="Low complexity" evidence="5">
    <location>
        <begin position="257"/>
        <end position="274"/>
    </location>
</feature>
<comment type="similarity">
    <text evidence="1">Belongs to the PAR3 family.</text>
</comment>
<feature type="region of interest" description="Disordered" evidence="5">
    <location>
        <begin position="348"/>
        <end position="554"/>
    </location>
</feature>
<dbReference type="Pfam" id="PF00595">
    <property type="entry name" value="PDZ"/>
    <property type="match status" value="1"/>
</dbReference>
<dbReference type="PROSITE" id="PS50106">
    <property type="entry name" value="PDZ"/>
    <property type="match status" value="2"/>
</dbReference>
<sequence>MNFLEKRCLWVGPESSTGQLIPQIQIPRGSALPQGSDSALTGPVAMMDAEALSESMMEASEAASAVVHAVGEMEARLTRQRHPTATLFIVEALTLARDGGILDWDDRVRDVLDDRELLLAKFKWDLPDLKPINSSSSALRHTSKISPLVVPCNGEVDDLHEISTSSTPIAQNATATFLGDSWTPTSSVVSLNPPLRTNAPAPPTYVQRTPSPISLDLVFDKSEPLFHQDPIEMGNQQVTVPPHHQNRLTTDQDDIGSPSIQSSASSASSCVPSLPATTASKTVVKTPIPIGTLIRRPAPPPPVNTAQGSSPPPPVTMATTTETASLPCTVANGMACELTQNDERQTSSLPTFAQNPSTLPSNDCSPLSPESRSLRQREPTQLLSALEESTRCAPLSKIPEEDDNTSQASTVIVVVQPHHPHQQHCSNSPTASMSTTSSSTTLPLSSSPQPTPSSIQSTPVISTDTEGEEEENACKIGDQGQRSKKTPKKEPKILSELHRVLTGGSSCGVADKEGTSTPSSEGDLDSADHAKTNDSTPVPQCESIQTAQREASPSVWQLQNPLLGESHSAFVDLRKPPPPPPPIMSSTAAVTSTITTAGTIASMALKVITSPMGVMGHPAPPPPPKRSPQTVLTGRSEDVAPQHKCNAPQPSPPPPPAPPPPPPTKEASVVMLTPRSSILQSHPRVNPSASLTNEASSIDEASVLHMTDLLNRKHASDSVREYLLSAAAEIEHERERRLQAAAVNVVAFRRRVPAVQRHPLFEATRTSTMGNSASPSGNTIERPTSAVVPKVLPAEEEITIRLIKAATGLGFSLTTREVFLGVYSTDHASPAKTQLQQSTSKPQHQTLHLMPIYGRAVCVKSIIPGGVALKDGSLRVGDRLLKVDREDVSTKSQAQIVSLLRVKPVGSEVELVVRRSQWLTSTTMPASTLKNIDNEPAYRTLSPGSSLGTCGCMSPQCPDYALLRSHRMGSADDSQLGSHSERFEKCVYLKLDIPLLPVEAQLPVETDGGGSGVAMTLRNRLAAMRLGVSVREDLPEWYPNSATMSGIFVKGLIEGGAAHADGRLRVGDEILEVNGISLVNTPNPLALLRAVLKQISSLSPLNATPNSPSNSFNDQSAAFPIVRLLIARRVRHRRSASGHTIGSIFGLETAPATASEAAPRVDIGRSSALLLSSPNSSTMEASCHALRISADVHATNTTATTAASTTAAVVKISVGGLEDNASSPSTLRKKRVAPNPIRNAPPLSQPSKNAVVSQMKKASTEKCICIALCKLSNNISISLHSFHDSPPTLSRPSVHFCTSFVD</sequence>
<dbReference type="GO" id="GO:0030010">
    <property type="term" value="P:establishment of cell polarity"/>
    <property type="evidence" value="ECO:0007669"/>
    <property type="project" value="TreeGrafter"/>
</dbReference>
<accession>A0A087W2M6</accession>
<dbReference type="InterPro" id="IPR021922">
    <property type="entry name" value="Par3/HAL_N"/>
</dbReference>
<evidence type="ECO:0000313" key="8">
    <source>
        <dbReference type="Proteomes" id="UP000017246"/>
    </source>
</evidence>
<reference evidence="7" key="2">
    <citation type="submission" date="2015-11" db="EMBL/GenBank/DDBJ databases">
        <authorList>
            <person name="Zhang Y."/>
            <person name="Guo Z."/>
        </authorList>
    </citation>
    <scope>NUCLEOTIDE SEQUENCE</scope>
</reference>
<dbReference type="GO" id="GO:0005912">
    <property type="term" value="C:adherens junction"/>
    <property type="evidence" value="ECO:0007669"/>
    <property type="project" value="TreeGrafter"/>
</dbReference>
<dbReference type="Pfam" id="PF12053">
    <property type="entry name" value="Par3_HAL_N_term"/>
    <property type="match status" value="1"/>
</dbReference>
<evidence type="ECO:0000256" key="5">
    <source>
        <dbReference type="SAM" id="MobiDB-lite"/>
    </source>
</evidence>
<dbReference type="SMART" id="SM00228">
    <property type="entry name" value="PDZ"/>
    <property type="match status" value="2"/>
</dbReference>
<dbReference type="SUPFAM" id="SSF50156">
    <property type="entry name" value="PDZ domain-like"/>
    <property type="match status" value="2"/>
</dbReference>
<evidence type="ECO:0000256" key="1">
    <source>
        <dbReference type="ARBA" id="ARBA00005358"/>
    </source>
</evidence>
<dbReference type="InterPro" id="IPR036034">
    <property type="entry name" value="PDZ_sf"/>
</dbReference>
<dbReference type="GO" id="GO:0008104">
    <property type="term" value="P:intracellular protein localization"/>
    <property type="evidence" value="ECO:0007669"/>
    <property type="project" value="TreeGrafter"/>
</dbReference>
<keyword evidence="4" id="KW-0131">Cell cycle</keyword>
<keyword evidence="2" id="KW-0132">Cell division</keyword>
<feature type="region of interest" description="Disordered" evidence="5">
    <location>
        <begin position="236"/>
        <end position="274"/>
    </location>
</feature>
<gene>
    <name evidence="7" type="ORF">EmuJ_000262700</name>
</gene>
<evidence type="ECO:0000313" key="7">
    <source>
        <dbReference type="EMBL" id="CDI98755.1"/>
    </source>
</evidence>
<evidence type="ECO:0000259" key="6">
    <source>
        <dbReference type="PROSITE" id="PS50106"/>
    </source>
</evidence>
<dbReference type="PANTHER" id="PTHR16484:SF17">
    <property type="entry name" value="BAZOOKA, ISOFORM B"/>
    <property type="match status" value="1"/>
</dbReference>
<dbReference type="InterPro" id="IPR052213">
    <property type="entry name" value="PAR3"/>
</dbReference>
<dbReference type="OMA" id="ESTRCAP"/>
<keyword evidence="8" id="KW-1185">Reference proteome</keyword>
<evidence type="ECO:0000256" key="2">
    <source>
        <dbReference type="ARBA" id="ARBA00022618"/>
    </source>
</evidence>
<dbReference type="eggNOG" id="KOG3528">
    <property type="taxonomic scope" value="Eukaryota"/>
</dbReference>
<feature type="domain" description="PDZ" evidence="6">
    <location>
        <begin position="799"/>
        <end position="917"/>
    </location>
</feature>
<feature type="compositionally biased region" description="Basic and acidic residues" evidence="5">
    <location>
        <begin position="488"/>
        <end position="499"/>
    </location>
</feature>
<dbReference type="GO" id="GO:0035091">
    <property type="term" value="F:phosphatidylinositol binding"/>
    <property type="evidence" value="ECO:0007669"/>
    <property type="project" value="TreeGrafter"/>
</dbReference>
<dbReference type="GO" id="GO:0000226">
    <property type="term" value="P:microtubule cytoskeleton organization"/>
    <property type="evidence" value="ECO:0007669"/>
    <property type="project" value="TreeGrafter"/>
</dbReference>
<feature type="domain" description="PDZ" evidence="6">
    <location>
        <begin position="1014"/>
        <end position="1078"/>
    </location>
</feature>
<dbReference type="OrthoDB" id="6266160at2759"/>
<dbReference type="STRING" id="6211.A0A087W2M6"/>
<dbReference type="GO" id="GO:0051660">
    <property type="term" value="P:establishment of centrosome localization"/>
    <property type="evidence" value="ECO:0007669"/>
    <property type="project" value="TreeGrafter"/>
</dbReference>
<feature type="region of interest" description="Disordered" evidence="5">
    <location>
        <begin position="292"/>
        <end position="319"/>
    </location>
</feature>
<feature type="compositionally biased region" description="Polar residues" evidence="5">
    <location>
        <begin position="533"/>
        <end position="554"/>
    </location>
</feature>
<feature type="compositionally biased region" description="Polar residues" evidence="5">
    <location>
        <begin position="348"/>
        <end position="371"/>
    </location>
</feature>
<feature type="compositionally biased region" description="Low complexity" evidence="5">
    <location>
        <begin position="413"/>
        <end position="463"/>
    </location>
</feature>
<dbReference type="GO" id="GO:0005938">
    <property type="term" value="C:cell cortex"/>
    <property type="evidence" value="ECO:0007669"/>
    <property type="project" value="TreeGrafter"/>
</dbReference>
<feature type="region of interest" description="Disordered" evidence="5">
    <location>
        <begin position="612"/>
        <end position="667"/>
    </location>
</feature>
<dbReference type="GO" id="GO:0051301">
    <property type="term" value="P:cell division"/>
    <property type="evidence" value="ECO:0007669"/>
    <property type="project" value="UniProtKB-KW"/>
</dbReference>
<dbReference type="EMBL" id="LN902850">
    <property type="protein sequence ID" value="CDI98755.1"/>
    <property type="molecule type" value="Genomic_DNA"/>
</dbReference>
<organism evidence="7 8">
    <name type="scientific">Echinococcus multilocularis</name>
    <name type="common">Fox tapeworm</name>
    <dbReference type="NCBI Taxonomy" id="6211"/>
    <lineage>
        <taxon>Eukaryota</taxon>
        <taxon>Metazoa</taxon>
        <taxon>Spiralia</taxon>
        <taxon>Lophotrochozoa</taxon>
        <taxon>Platyhelminthes</taxon>
        <taxon>Cestoda</taxon>
        <taxon>Eucestoda</taxon>
        <taxon>Cyclophyllidea</taxon>
        <taxon>Taeniidae</taxon>
        <taxon>Echinococcus</taxon>
    </lineage>
</organism>
<dbReference type="GO" id="GO:0043296">
    <property type="term" value="C:apical junction complex"/>
    <property type="evidence" value="ECO:0007669"/>
    <property type="project" value="TreeGrafter"/>
</dbReference>
<proteinExistence type="inferred from homology"/>
<dbReference type="Pfam" id="PF17820">
    <property type="entry name" value="PDZ_6"/>
    <property type="match status" value="1"/>
</dbReference>
<dbReference type="GO" id="GO:0007155">
    <property type="term" value="P:cell adhesion"/>
    <property type="evidence" value="ECO:0007669"/>
    <property type="project" value="TreeGrafter"/>
</dbReference>
<evidence type="ECO:0000256" key="4">
    <source>
        <dbReference type="ARBA" id="ARBA00023306"/>
    </source>
</evidence>
<name>A0A087W2M6_ECHMU</name>
<dbReference type="Proteomes" id="UP000017246">
    <property type="component" value="Unassembled WGS sequence"/>
</dbReference>
<dbReference type="Gene3D" id="2.30.42.10">
    <property type="match status" value="2"/>
</dbReference>